<dbReference type="PANTHER" id="PTHR22603">
    <property type="entry name" value="CHOLINE/ETHANOALAMINE KINASE"/>
    <property type="match status" value="1"/>
</dbReference>
<dbReference type="Gene3D" id="3.90.1200.10">
    <property type="match status" value="1"/>
</dbReference>
<organism evidence="4">
    <name type="scientific">Timema bartmani</name>
    <dbReference type="NCBI Taxonomy" id="61472"/>
    <lineage>
        <taxon>Eukaryota</taxon>
        <taxon>Metazoa</taxon>
        <taxon>Ecdysozoa</taxon>
        <taxon>Arthropoda</taxon>
        <taxon>Hexapoda</taxon>
        <taxon>Insecta</taxon>
        <taxon>Pterygota</taxon>
        <taxon>Neoptera</taxon>
        <taxon>Polyneoptera</taxon>
        <taxon>Phasmatodea</taxon>
        <taxon>Timematodea</taxon>
        <taxon>Timematoidea</taxon>
        <taxon>Timematidae</taxon>
        <taxon>Timema</taxon>
    </lineage>
</organism>
<keyword evidence="1" id="KW-0444">Lipid biosynthesis</keyword>
<keyword evidence="2" id="KW-1208">Phospholipid metabolism</keyword>
<keyword evidence="1" id="KW-0443">Lipid metabolism</keyword>
<sequence length="520" mass="60286">MVYDSELSNQDPFDQTSFLEARVFDDPVSRKRSISSCDMEVTCTGEEVAIEEDKDEEDGDVQVLEEDMARVENVRERAYSLCRDYLHGAWRSITAQQMVLKQIRNRTVYTSGELYTGTGLSTHQVSCTQEQDCLHISLNSCLQRATTGMIRKRRVQALFAAETEGNTDDGGLSNLLYYCALPPSHPPRHKEPAKVLLRLYGQIHGERALEGLITESVIFTLLSESQRGPRLFGVFPGGRLEEFIPARALTTDELSDPTLSCLIAEKMALVHMMDVPINKEPHWLWDTMDRWMDNIKEFAGKSHNDPVKRERVQRILSYNLIQELHWLKKFLKSVNSPVVFCHNDLQEGNILLRNSPPNSLGTRMNGTPTKKRSVQMTPKHQRLVVIDFEYCSYNYRGFDFANHMCEWLYDYTNEQHPYFWARTDSYPTQEQQERFIVSYLRMMQREQETEEVSQQEVTKLLAEIRTFTLASHFFWGLWSFVNASVSTIPFDYWEYGEARFSAYFRNKTELSNLSGVDDII</sequence>
<evidence type="ECO:0000256" key="3">
    <source>
        <dbReference type="ARBA" id="ARBA00038211"/>
    </source>
</evidence>
<gene>
    <name evidence="4" type="ORF">TBIB3V08_LOCUS2009</name>
</gene>
<dbReference type="GO" id="GO:0005737">
    <property type="term" value="C:cytoplasm"/>
    <property type="evidence" value="ECO:0007669"/>
    <property type="project" value="TreeGrafter"/>
</dbReference>
<dbReference type="SUPFAM" id="SSF56112">
    <property type="entry name" value="Protein kinase-like (PK-like)"/>
    <property type="match status" value="1"/>
</dbReference>
<reference evidence="4" key="1">
    <citation type="submission" date="2020-11" db="EMBL/GenBank/DDBJ databases">
        <authorList>
            <person name="Tran Van P."/>
        </authorList>
    </citation>
    <scope>NUCLEOTIDE SEQUENCE</scope>
</reference>
<comment type="similarity">
    <text evidence="3">Belongs to the choline/ethanolamine kinase family.</text>
</comment>
<keyword evidence="1" id="KW-0594">Phospholipid biosynthesis</keyword>
<evidence type="ECO:0008006" key="5">
    <source>
        <dbReference type="Google" id="ProtNLM"/>
    </source>
</evidence>
<dbReference type="CDD" id="cd05156">
    <property type="entry name" value="ChoK_euk"/>
    <property type="match status" value="1"/>
</dbReference>
<name>A0A7R9EQI3_9NEOP</name>
<dbReference type="EMBL" id="OD564688">
    <property type="protein sequence ID" value="CAD7439445.1"/>
    <property type="molecule type" value="Genomic_DNA"/>
</dbReference>
<dbReference type="GO" id="GO:0004103">
    <property type="term" value="F:choline kinase activity"/>
    <property type="evidence" value="ECO:0007669"/>
    <property type="project" value="TreeGrafter"/>
</dbReference>
<dbReference type="InterPro" id="IPR011009">
    <property type="entry name" value="Kinase-like_dom_sf"/>
</dbReference>
<accession>A0A7R9EQI3</accession>
<dbReference type="GO" id="GO:0006646">
    <property type="term" value="P:phosphatidylethanolamine biosynthetic process"/>
    <property type="evidence" value="ECO:0007669"/>
    <property type="project" value="TreeGrafter"/>
</dbReference>
<dbReference type="Pfam" id="PF01633">
    <property type="entry name" value="Choline_kinase"/>
    <property type="match status" value="1"/>
</dbReference>
<dbReference type="PANTHER" id="PTHR22603:SF93">
    <property type="entry name" value="RE24176P"/>
    <property type="match status" value="1"/>
</dbReference>
<dbReference type="AlphaFoldDB" id="A0A7R9EQI3"/>
<dbReference type="GO" id="GO:0004305">
    <property type="term" value="F:ethanolamine kinase activity"/>
    <property type="evidence" value="ECO:0007669"/>
    <property type="project" value="TreeGrafter"/>
</dbReference>
<evidence type="ECO:0000313" key="4">
    <source>
        <dbReference type="EMBL" id="CAD7439445.1"/>
    </source>
</evidence>
<dbReference type="Gene3D" id="3.30.200.20">
    <property type="entry name" value="Phosphorylase Kinase, domain 1"/>
    <property type="match status" value="1"/>
</dbReference>
<evidence type="ECO:0000256" key="1">
    <source>
        <dbReference type="ARBA" id="ARBA00023209"/>
    </source>
</evidence>
<protein>
    <recommendedName>
        <fullName evidence="5">Choline kinase</fullName>
    </recommendedName>
</protein>
<evidence type="ECO:0000256" key="2">
    <source>
        <dbReference type="ARBA" id="ARBA00023264"/>
    </source>
</evidence>
<proteinExistence type="inferred from homology"/>